<protein>
    <submittedName>
        <fullName evidence="2">Uncharacterized protein LOC105426844</fullName>
    </submittedName>
</protein>
<name>A0A6I9W821_9HYME</name>
<evidence type="ECO:0000313" key="2">
    <source>
        <dbReference type="RefSeq" id="XP_011636547.1"/>
    </source>
</evidence>
<gene>
    <name evidence="2" type="primary">LOC105426844</name>
</gene>
<dbReference type="KEGG" id="pbar:105426844"/>
<dbReference type="AlphaFoldDB" id="A0A6I9W821"/>
<reference evidence="2" key="1">
    <citation type="submission" date="2025-08" db="UniProtKB">
        <authorList>
            <consortium name="RefSeq"/>
        </authorList>
    </citation>
    <scope>IDENTIFICATION</scope>
</reference>
<keyword evidence="1" id="KW-1185">Reference proteome</keyword>
<sequence length="122" mass="14336">MRTEEFQTTVILLSNQGHGFLFWTIKYCCSYLDRPLLTGTACSTSLPRNWALILPMAFLFTEETRKCPRKYQLRIEQWLSALVMPLIRRCITSLVESTQLLESTCVMEHHCRDGLLREHRLQ</sequence>
<organism evidence="1 2">
    <name type="scientific">Pogonomyrmex barbatus</name>
    <name type="common">red harvester ant</name>
    <dbReference type="NCBI Taxonomy" id="144034"/>
    <lineage>
        <taxon>Eukaryota</taxon>
        <taxon>Metazoa</taxon>
        <taxon>Ecdysozoa</taxon>
        <taxon>Arthropoda</taxon>
        <taxon>Hexapoda</taxon>
        <taxon>Insecta</taxon>
        <taxon>Pterygota</taxon>
        <taxon>Neoptera</taxon>
        <taxon>Endopterygota</taxon>
        <taxon>Hymenoptera</taxon>
        <taxon>Apocrita</taxon>
        <taxon>Aculeata</taxon>
        <taxon>Formicoidea</taxon>
        <taxon>Formicidae</taxon>
        <taxon>Myrmicinae</taxon>
        <taxon>Pogonomyrmex</taxon>
    </lineage>
</organism>
<dbReference type="GeneID" id="105426844"/>
<dbReference type="Proteomes" id="UP000504615">
    <property type="component" value="Unplaced"/>
</dbReference>
<proteinExistence type="predicted"/>
<accession>A0A6I9W821</accession>
<dbReference type="RefSeq" id="XP_011636547.1">
    <property type="nucleotide sequence ID" value="XM_011638245.2"/>
</dbReference>
<evidence type="ECO:0000313" key="1">
    <source>
        <dbReference type="Proteomes" id="UP000504615"/>
    </source>
</evidence>